<dbReference type="InterPro" id="IPR006047">
    <property type="entry name" value="GH13_cat_dom"/>
</dbReference>
<evidence type="ECO:0000259" key="10">
    <source>
        <dbReference type="SMART" id="SM00632"/>
    </source>
</evidence>
<dbReference type="CDD" id="cd11341">
    <property type="entry name" value="AmyAc_Pullulanase_LD-like"/>
    <property type="match status" value="1"/>
</dbReference>
<dbReference type="Pfam" id="PF00128">
    <property type="entry name" value="Alpha-amylase"/>
    <property type="match status" value="1"/>
</dbReference>
<comment type="cofactor">
    <cofactor evidence="1">
        <name>Ca(2+)</name>
        <dbReference type="ChEBI" id="CHEBI:29108"/>
    </cofactor>
</comment>
<dbReference type="SUPFAM" id="SSF51011">
    <property type="entry name" value="Glycosyl hydrolase domain"/>
    <property type="match status" value="2"/>
</dbReference>
<dbReference type="GO" id="GO:0004556">
    <property type="term" value="F:alpha-amylase activity"/>
    <property type="evidence" value="ECO:0007669"/>
    <property type="project" value="InterPro"/>
</dbReference>
<dbReference type="InterPro" id="IPR006046">
    <property type="entry name" value="Alpha_amylase"/>
</dbReference>
<dbReference type="InterPro" id="IPR031319">
    <property type="entry name" value="A-amylase_C"/>
</dbReference>
<dbReference type="InterPro" id="IPR031965">
    <property type="entry name" value="CBM26"/>
</dbReference>
<gene>
    <name evidence="12" type="primary">pulA</name>
    <name evidence="12" type="ORF">NFC81_02205</name>
</gene>
<feature type="region of interest" description="Disordered" evidence="8">
    <location>
        <begin position="31"/>
        <end position="66"/>
    </location>
</feature>
<dbReference type="Pfam" id="PF02922">
    <property type="entry name" value="CBM_48"/>
    <property type="match status" value="1"/>
</dbReference>
<comment type="similarity">
    <text evidence="3 7">Belongs to the glycosyl hydrolase 13 family.</text>
</comment>
<dbReference type="RefSeq" id="WP_304995905.1">
    <property type="nucleotide sequence ID" value="NZ_CP101717.1"/>
</dbReference>
<feature type="domain" description="Alpha-amylase C-terminal" evidence="10">
    <location>
        <begin position="1578"/>
        <end position="1662"/>
    </location>
</feature>
<dbReference type="Pfam" id="PF17967">
    <property type="entry name" value="Pullulanase_N2"/>
    <property type="match status" value="1"/>
</dbReference>
<dbReference type="Pfam" id="PF16738">
    <property type="entry name" value="CBM26"/>
    <property type="match status" value="1"/>
</dbReference>
<dbReference type="SUPFAM" id="SSF81296">
    <property type="entry name" value="E set domains"/>
    <property type="match status" value="2"/>
</dbReference>
<dbReference type="Pfam" id="PF11852">
    <property type="entry name" value="Pullul_strch_C"/>
    <property type="match status" value="1"/>
</dbReference>
<dbReference type="Gene3D" id="2.60.40.1130">
    <property type="entry name" value="Rab geranylgeranyltransferase alpha-subunit, insert domain"/>
    <property type="match status" value="1"/>
</dbReference>
<dbReference type="Gene3D" id="3.20.20.80">
    <property type="entry name" value="Glycosidases"/>
    <property type="match status" value="2"/>
</dbReference>
<dbReference type="InterPro" id="IPR014756">
    <property type="entry name" value="Ig_E-set"/>
</dbReference>
<evidence type="ECO:0000256" key="6">
    <source>
        <dbReference type="ARBA" id="ARBA00023295"/>
    </source>
</evidence>
<evidence type="ECO:0000256" key="9">
    <source>
        <dbReference type="SAM" id="SignalP"/>
    </source>
</evidence>
<dbReference type="InterPro" id="IPR013780">
    <property type="entry name" value="Glyco_hydro_b"/>
</dbReference>
<dbReference type="InterPro" id="IPR006048">
    <property type="entry name" value="A-amylase/branching_C"/>
</dbReference>
<keyword evidence="6" id="KW-0326">Glycosidase</keyword>
<keyword evidence="5" id="KW-0106">Calcium</keyword>
<dbReference type="SUPFAM" id="SSF51445">
    <property type="entry name" value="(Trans)glycosidases"/>
    <property type="match status" value="2"/>
</dbReference>
<dbReference type="Gene3D" id="2.60.40.10">
    <property type="entry name" value="Immunoglobulins"/>
    <property type="match status" value="3"/>
</dbReference>
<name>A0AB38YHS1_9GAMM</name>
<dbReference type="InterPro" id="IPR013783">
    <property type="entry name" value="Ig-like_fold"/>
</dbReference>
<dbReference type="GO" id="GO:0046872">
    <property type="term" value="F:metal ion binding"/>
    <property type="evidence" value="ECO:0007669"/>
    <property type="project" value="UniProtKB-KW"/>
</dbReference>
<dbReference type="PRINTS" id="PR00110">
    <property type="entry name" value="ALPHAAMYLASE"/>
</dbReference>
<dbReference type="PANTHER" id="PTHR43002">
    <property type="entry name" value="GLYCOGEN DEBRANCHING ENZYME"/>
    <property type="match status" value="1"/>
</dbReference>
<evidence type="ECO:0000256" key="8">
    <source>
        <dbReference type="SAM" id="MobiDB-lite"/>
    </source>
</evidence>
<keyword evidence="4" id="KW-0479">Metal-binding</keyword>
<dbReference type="Gene3D" id="2.60.40.1180">
    <property type="entry name" value="Golgi alpha-mannosidase II"/>
    <property type="match status" value="2"/>
</dbReference>
<protein>
    <submittedName>
        <fullName evidence="12">Pullulanase-type alpha-1,6-glucosidase</fullName>
    </submittedName>
</protein>
<evidence type="ECO:0000256" key="4">
    <source>
        <dbReference type="ARBA" id="ARBA00022723"/>
    </source>
</evidence>
<reference evidence="12" key="1">
    <citation type="submission" date="2022-07" db="EMBL/GenBank/DDBJ databases">
        <title>Complete genome sequence of Salinispirillum sp. LH10-3-1 capable of multiple carbohydrate inversion isolated from a soda lake.</title>
        <authorList>
            <person name="Liu J."/>
            <person name="Zhai Y."/>
            <person name="Zhang H."/>
            <person name="Yang H."/>
            <person name="Qu J."/>
            <person name="Li J."/>
        </authorList>
    </citation>
    <scope>NUCLEOTIDE SEQUENCE</scope>
    <source>
        <strain evidence="12">LH 10-3-1</strain>
    </source>
</reference>
<keyword evidence="9" id="KW-0732">Signal</keyword>
<comment type="function">
    <text evidence="2">Catalyzes the formation of the alpha-1,6-glucosidic linkages in glycogen by scission of a 1,4-alpha-linked oligosaccharide from growing alpha-1,4-glucan chains and the subsequent attachment of the oligosaccharide to the alpha-1,6 position.</text>
</comment>
<dbReference type="InterPro" id="IPR004193">
    <property type="entry name" value="Glyco_hydro_13_N"/>
</dbReference>
<dbReference type="GO" id="GO:0005975">
    <property type="term" value="P:carbohydrate metabolic process"/>
    <property type="evidence" value="ECO:0007669"/>
    <property type="project" value="InterPro"/>
</dbReference>
<dbReference type="InterPro" id="IPR024561">
    <property type="entry name" value="Pullul_strch_C"/>
</dbReference>
<evidence type="ECO:0000256" key="5">
    <source>
        <dbReference type="ARBA" id="ARBA00022837"/>
    </source>
</evidence>
<dbReference type="PROSITE" id="PS51257">
    <property type="entry name" value="PROKAR_LIPOPROTEIN"/>
    <property type="match status" value="1"/>
</dbReference>
<dbReference type="Pfam" id="PF02806">
    <property type="entry name" value="Alpha-amylase_C"/>
    <property type="match status" value="1"/>
</dbReference>
<keyword evidence="6" id="KW-0378">Hydrolase</keyword>
<evidence type="ECO:0000313" key="12">
    <source>
        <dbReference type="EMBL" id="WLD58619.1"/>
    </source>
</evidence>
<accession>A0AB38YHS1</accession>
<dbReference type="CDD" id="cd11317">
    <property type="entry name" value="AmyAc_bac_euk_AmyA"/>
    <property type="match status" value="1"/>
</dbReference>
<sequence length="1664" mass="182011">MSLNRLIASVSWSKPILFFLTLALAACDPESGNANSTDASGATPDATQDADAGTPGTGNTGAKQTIVVPSDGEIEPASGAIVEINTVPDTAAMHWLNAETLLWQGGLDGNWSVRLYHSPAADLVVTSSGVFGTGGYFELQPSSVSGDVSDRFRSLSGDAFALDASLSDDVRKALLKQQLVVVAYDTQGAMRQATQVQIPGVLDDLYATGTGSAVDVDLGVQFVGSDVTFRVWAPTALTVNLKLYDANKALLDSIELTEDMATGVWSTTAFRPDVDRQFFRYEITVFHPDTLALETYEVTDPYALSLSTDSRYSQVVDLQDADLKPAQWDTLSRPTMPDPTDLIIYEAHVRDFSARDTSTPAQYRGTYKAFTLANTAPMQHLQTLADAGLNMIHLLPVNDLGSMIEDPALQVDLNHTVADLCAQRPASFVCAEFSSSQTLLSVFESFDPTTDRAQALVEDMRALDSFNWGYDPYHFFAPEGSYATNPEGVTRIRELRELIASMHDMGLLVALDVVYNHTFQAGLDEKSVLDKVVPGYYHRRNEVTGAIEDTTCCPNTATEWRMMEKLMVDSLVSWAEHYRFDAFRFDLMGHIPRDAVLRARDAVQAVHPTNYFYGEGWNFGEVMDDRRFDQASQLNMAGTHVGTFSDRLREAVRAGDLFTGGGALHQQDVTRIGLVGNVGSYEFRTASNTIERTYDYIWNGQPAGYSADPADTVNYVSKHDNETLWDILQDNLPAGMNTQDRVQAHQVALSYPMLGQGIPFIHMGSELLRSKSMDRDSYDSGDWFNYVDFTRQTNNWNVGLPVREKNEPRYDRIAQIIQNPASQPQPQHIDATYEYFLDLMRIRASSKLFRLSSAADVRDRVRFHNTGSNQIQGLIVKSINDGLGLTDIDPDHDAVVVLFNASGSAQSYSVAEAVGQGFTLHPAHRTSSTAFNAGFDSANGTFTVPARTTAVFVLPQGAEQGIGLGEAAPHSLFLLGEMNGWTHGTAMSYSGNDTYTRLIDLNAGTYAFKIADADWGTQTNSANFSDGGGSVAVMAAGGSDGNLQITVAESGEYRLTLNRSNPGNQIVTVTLVALADDDDDDGQTPGDGNDPVESLVVYFEKPTNWGTAYVHYWNAIPAGSVTNSSWPGVAMTSVGDGWYRYAFDGVSSINVVFNDNGRAQTSDLTRAENGCYQGGVWQRNCDPMSAEERDDGVVIIDPEEPVLPENKVAFVHLFEWSWPDIAQECELHLSDKGFTAVQVSPPQEHIVGNTWWTRYQPVSYQLNSRSGDRAQFIDMVQRCNAVGVEIYADLVINHTADIDTWNPTAGNGVGAGGPVGSGGTEWSRMNHPGLYDVGDYHPECVISNYQNRTEVQECQLSELPDLNTSNEYVQQTLAAYIQDLVDIGVTGFRIDAAKHMAADDIAGIINRVTGDPYFFSEIIDLGNEPIRSSEYLGLGMVEEFIYSREISRVFKTGSLAWLANFGQVWGEFQHAGSDVVVFTDNHDNQRGHGAGGNILTHQEATPGLYDLANVYMLAWPYGYPRIMSSYRFSNTEMGPPAASVHGDQAVNCFGDDWVCEHRWRPIANMVAFRAIAESSPVVNWWDNGANQIAFARDGAGFVAINRETDGVMSVNLPTSLPAGEYCNVLAAEPDDCAGQTLSVNADGELLVTLAPLEALAIHVGARMD</sequence>
<dbReference type="CDD" id="cd02860">
    <property type="entry name" value="E_set_Pullulanase"/>
    <property type="match status" value="1"/>
</dbReference>
<evidence type="ECO:0000256" key="3">
    <source>
        <dbReference type="ARBA" id="ARBA00008061"/>
    </source>
</evidence>
<dbReference type="GO" id="GO:0051060">
    <property type="term" value="F:pullulanase activity"/>
    <property type="evidence" value="ECO:0007669"/>
    <property type="project" value="InterPro"/>
</dbReference>
<feature type="domain" description="Glycosyl hydrolase family 13 catalytic" evidence="11">
    <location>
        <begin position="1208"/>
        <end position="1569"/>
    </location>
</feature>
<dbReference type="SMART" id="SM00642">
    <property type="entry name" value="Aamy"/>
    <property type="match status" value="1"/>
</dbReference>
<feature type="signal peptide" evidence="9">
    <location>
        <begin position="1"/>
        <end position="25"/>
    </location>
</feature>
<evidence type="ECO:0000256" key="1">
    <source>
        <dbReference type="ARBA" id="ARBA00001913"/>
    </source>
</evidence>
<feature type="chain" id="PRO_5044231288" evidence="9">
    <location>
        <begin position="26"/>
        <end position="1664"/>
    </location>
</feature>
<dbReference type="EMBL" id="CP101717">
    <property type="protein sequence ID" value="WLD58619.1"/>
    <property type="molecule type" value="Genomic_DNA"/>
</dbReference>
<evidence type="ECO:0000259" key="11">
    <source>
        <dbReference type="SMART" id="SM00642"/>
    </source>
</evidence>
<organism evidence="12">
    <name type="scientific">Salinispirillum sp. LH 10-3-1</name>
    <dbReference type="NCBI Taxonomy" id="2952525"/>
    <lineage>
        <taxon>Bacteria</taxon>
        <taxon>Pseudomonadati</taxon>
        <taxon>Pseudomonadota</taxon>
        <taxon>Gammaproteobacteria</taxon>
        <taxon>Oceanospirillales</taxon>
        <taxon>Saccharospirillaceae</taxon>
        <taxon>Salinispirillum</taxon>
    </lineage>
</organism>
<dbReference type="InterPro" id="IPR017853">
    <property type="entry name" value="GH"/>
</dbReference>
<dbReference type="InterPro" id="IPR040671">
    <property type="entry name" value="Pullulanase_N2"/>
</dbReference>
<evidence type="ECO:0000256" key="2">
    <source>
        <dbReference type="ARBA" id="ARBA00002953"/>
    </source>
</evidence>
<dbReference type="InterPro" id="IPR011839">
    <property type="entry name" value="Pullul_strch"/>
</dbReference>
<evidence type="ECO:0000256" key="7">
    <source>
        <dbReference type="RuleBase" id="RU003615"/>
    </source>
</evidence>
<dbReference type="NCBIfam" id="TIGR02103">
    <property type="entry name" value="pullul_strch"/>
    <property type="match status" value="1"/>
</dbReference>
<proteinExistence type="inferred from homology"/>
<dbReference type="SMART" id="SM00632">
    <property type="entry name" value="Aamy_C"/>
    <property type="match status" value="1"/>
</dbReference>